<dbReference type="InterPro" id="IPR029044">
    <property type="entry name" value="Nucleotide-diphossugar_trans"/>
</dbReference>
<accession>A0A426UAD8</accession>
<dbReference type="EMBL" id="RSAS01000065">
    <property type="protein sequence ID" value="RRR77401.1"/>
    <property type="molecule type" value="Genomic_DNA"/>
</dbReference>
<dbReference type="SUPFAM" id="SSF53448">
    <property type="entry name" value="Nucleotide-diphospho-sugar transferases"/>
    <property type="match status" value="1"/>
</dbReference>
<protein>
    <submittedName>
        <fullName evidence="1">Glycosyltransferase</fullName>
    </submittedName>
</protein>
<evidence type="ECO:0000313" key="1">
    <source>
        <dbReference type="EMBL" id="RRR77401.1"/>
    </source>
</evidence>
<sequence length="257" mass="27257">MWGNQVPPHPLHEARMRDVGMREPHPHVTAFPRHRVPASHMSQILILMAKQPAAGQTKTRLCPPLSQAQAAQLYAGMLRDTLALAHHVPGVQPAIAVNPAGAEGYFAELAPDALLFPQGPGDLAQRLAHVTGAAFASGARAVAALSSDVPMLPVVYLRQAFALLAQYDCVLGPCEDGGYYLAALRQPAPTLFTKVTMSTPNVLRDTMAEAERLGLRVALLPACYDVDTPADLARLCADPAPMPATRAALEALGDTVA</sequence>
<comment type="caution">
    <text evidence="1">The sequence shown here is derived from an EMBL/GenBank/DDBJ whole genome shotgun (WGS) entry which is preliminary data.</text>
</comment>
<evidence type="ECO:0000313" key="2">
    <source>
        <dbReference type="Proteomes" id="UP000280307"/>
    </source>
</evidence>
<organism evidence="1 2">
    <name type="scientific">Candidatus Viridilinea halotolerans</name>
    <dbReference type="NCBI Taxonomy" id="2491704"/>
    <lineage>
        <taxon>Bacteria</taxon>
        <taxon>Bacillati</taxon>
        <taxon>Chloroflexota</taxon>
        <taxon>Chloroflexia</taxon>
        <taxon>Chloroflexales</taxon>
        <taxon>Chloroflexineae</taxon>
        <taxon>Oscillochloridaceae</taxon>
        <taxon>Candidatus Viridilinea</taxon>
    </lineage>
</organism>
<name>A0A426UAD8_9CHLR</name>
<dbReference type="PANTHER" id="PTHR36529">
    <property type="entry name" value="SLL1095 PROTEIN"/>
    <property type="match status" value="1"/>
</dbReference>
<dbReference type="Proteomes" id="UP000280307">
    <property type="component" value="Unassembled WGS sequence"/>
</dbReference>
<dbReference type="Gene3D" id="3.90.550.10">
    <property type="entry name" value="Spore Coat Polysaccharide Biosynthesis Protein SpsA, Chain A"/>
    <property type="match status" value="1"/>
</dbReference>
<dbReference type="NCBIfam" id="TIGR04282">
    <property type="entry name" value="glyco_like_cofC"/>
    <property type="match status" value="1"/>
</dbReference>
<dbReference type="AlphaFoldDB" id="A0A426UAD8"/>
<proteinExistence type="predicted"/>
<dbReference type="GO" id="GO:0016740">
    <property type="term" value="F:transferase activity"/>
    <property type="evidence" value="ECO:0007669"/>
    <property type="project" value="UniProtKB-KW"/>
</dbReference>
<dbReference type="Pfam" id="PF09837">
    <property type="entry name" value="DUF2064"/>
    <property type="match status" value="1"/>
</dbReference>
<gene>
    <name evidence="1" type="ORF">EI684_01500</name>
</gene>
<dbReference type="InterPro" id="IPR018641">
    <property type="entry name" value="Trfase_1_rSAM/seldom-assoc"/>
</dbReference>
<dbReference type="PANTHER" id="PTHR36529:SF1">
    <property type="entry name" value="GLYCOSYLTRANSFERASE"/>
    <property type="match status" value="1"/>
</dbReference>
<reference evidence="1 2" key="1">
    <citation type="submission" date="2018-12" db="EMBL/GenBank/DDBJ databases">
        <title>Genome Sequence of Candidatus Viridilinea halotolerans isolated from saline sulfide-rich spring.</title>
        <authorList>
            <person name="Grouzdev D.S."/>
            <person name="Burganskaya E.I."/>
            <person name="Krutkina M.S."/>
            <person name="Sukhacheva M.V."/>
            <person name="Gorlenko V.M."/>
        </authorList>
    </citation>
    <scope>NUCLEOTIDE SEQUENCE [LARGE SCALE GENOMIC DNA]</scope>
    <source>
        <strain evidence="1">Chok-6</strain>
    </source>
</reference>
<keyword evidence="1" id="KW-0808">Transferase</keyword>